<dbReference type="RefSeq" id="WP_173132746.1">
    <property type="nucleotide sequence ID" value="NZ_JABRWJ010000012.1"/>
</dbReference>
<reference evidence="2 3" key="1">
    <citation type="submission" date="2020-05" db="EMBL/GenBank/DDBJ databases">
        <title>Aquincola sp. isolate from soil.</title>
        <authorList>
            <person name="Han J."/>
            <person name="Kim D.-U."/>
        </authorList>
    </citation>
    <scope>NUCLEOTIDE SEQUENCE [LARGE SCALE GENOMIC DNA]</scope>
    <source>
        <strain evidence="2 3">S2</strain>
    </source>
</reference>
<keyword evidence="1" id="KW-0472">Membrane</keyword>
<name>A0ABX2ES71_9BURK</name>
<evidence type="ECO:0000313" key="3">
    <source>
        <dbReference type="Proteomes" id="UP000737171"/>
    </source>
</evidence>
<comment type="caution">
    <text evidence="2">The sequence shown here is derived from an EMBL/GenBank/DDBJ whole genome shotgun (WGS) entry which is preliminary data.</text>
</comment>
<protein>
    <submittedName>
        <fullName evidence="2">Uncharacterized protein</fullName>
    </submittedName>
</protein>
<dbReference type="EMBL" id="JABRWJ010000012">
    <property type="protein sequence ID" value="NRF71481.1"/>
    <property type="molecule type" value="Genomic_DNA"/>
</dbReference>
<sequence>MTVLYWLCGIVFTLTAGSAIVFFGLHIATGEHVPRERAVALYRWAVVTGLGTFNLWIFKRVFDGIRVLIH</sequence>
<evidence type="ECO:0000313" key="2">
    <source>
        <dbReference type="EMBL" id="NRF71481.1"/>
    </source>
</evidence>
<gene>
    <name evidence="2" type="ORF">HLB44_31290</name>
</gene>
<keyword evidence="3" id="KW-1185">Reference proteome</keyword>
<accession>A0ABX2ES71</accession>
<keyword evidence="1" id="KW-0812">Transmembrane</keyword>
<keyword evidence="1" id="KW-1133">Transmembrane helix</keyword>
<evidence type="ECO:0000256" key="1">
    <source>
        <dbReference type="SAM" id="Phobius"/>
    </source>
</evidence>
<proteinExistence type="predicted"/>
<feature type="transmembrane region" description="Helical" evidence="1">
    <location>
        <begin position="6"/>
        <end position="28"/>
    </location>
</feature>
<dbReference type="Proteomes" id="UP000737171">
    <property type="component" value="Unassembled WGS sequence"/>
</dbReference>
<organism evidence="2 3">
    <name type="scientific">Pseudaquabacterium terrae</name>
    <dbReference type="NCBI Taxonomy" id="2732868"/>
    <lineage>
        <taxon>Bacteria</taxon>
        <taxon>Pseudomonadati</taxon>
        <taxon>Pseudomonadota</taxon>
        <taxon>Betaproteobacteria</taxon>
        <taxon>Burkholderiales</taxon>
        <taxon>Sphaerotilaceae</taxon>
        <taxon>Pseudaquabacterium</taxon>
    </lineage>
</organism>
<feature type="transmembrane region" description="Helical" evidence="1">
    <location>
        <begin position="40"/>
        <end position="58"/>
    </location>
</feature>